<protein>
    <submittedName>
        <fullName evidence="2">DUF4166 domain-containing protein</fullName>
    </submittedName>
</protein>
<dbReference type="Pfam" id="PF13761">
    <property type="entry name" value="DUF4166"/>
    <property type="match status" value="1"/>
</dbReference>
<dbReference type="EMBL" id="QEFB01000001">
    <property type="protein sequence ID" value="PWC07953.1"/>
    <property type="molecule type" value="Genomic_DNA"/>
</dbReference>
<sequence length="220" mass="23689">MPATSVYQAALGPDFPALHPRLHAYFSAIPAGAVGTGSGVFDVVGTPKRWLWPALWVLGLAGVLFPVWQHNVPFTVENRSRGDGAGSRAVTARRRFHLTGGDRFMTDVMRARNGELVDSIGSGGLVRARFSARVVDGGLVLRSTHVAVRLGRLTLPIPARLSPVVVLSEQFDDDADAQRVRVTIDAPGLGRLYEYGGNFTYSVAAPAPVRPSEPKEPDHE</sequence>
<proteinExistence type="predicted"/>
<comment type="caution">
    <text evidence="2">The sequence shown here is derived from an EMBL/GenBank/DDBJ whole genome shotgun (WGS) entry which is preliminary data.</text>
</comment>
<evidence type="ECO:0000313" key="2">
    <source>
        <dbReference type="EMBL" id="PWC07953.1"/>
    </source>
</evidence>
<dbReference type="AlphaFoldDB" id="A0A2U1TGP3"/>
<keyword evidence="3" id="KW-1185">Reference proteome</keyword>
<reference evidence="3" key="1">
    <citation type="submission" date="2018-04" db="EMBL/GenBank/DDBJ databases">
        <authorList>
            <person name="Liu S."/>
            <person name="Wang Z."/>
            <person name="Li J."/>
        </authorList>
    </citation>
    <scope>NUCLEOTIDE SEQUENCE [LARGE SCALE GENOMIC DNA]</scope>
    <source>
        <strain evidence="3">622</strain>
    </source>
</reference>
<feature type="domain" description="DUF4166" evidence="1">
    <location>
        <begin position="18"/>
        <end position="199"/>
    </location>
</feature>
<evidence type="ECO:0000259" key="1">
    <source>
        <dbReference type="Pfam" id="PF13761"/>
    </source>
</evidence>
<name>A0A2U1TGP3_9MICO</name>
<organism evidence="2 3">
    <name type="scientific">Mycetocola zhujimingii</name>
    <dbReference type="NCBI Taxonomy" id="2079792"/>
    <lineage>
        <taxon>Bacteria</taxon>
        <taxon>Bacillati</taxon>
        <taxon>Actinomycetota</taxon>
        <taxon>Actinomycetes</taxon>
        <taxon>Micrococcales</taxon>
        <taxon>Microbacteriaceae</taxon>
        <taxon>Mycetocola</taxon>
    </lineage>
</organism>
<evidence type="ECO:0000313" key="3">
    <source>
        <dbReference type="Proteomes" id="UP000244962"/>
    </source>
</evidence>
<dbReference type="InterPro" id="IPR025311">
    <property type="entry name" value="DUF4166"/>
</dbReference>
<accession>A0A2U1TGP3</accession>
<dbReference type="Proteomes" id="UP000244962">
    <property type="component" value="Unassembled WGS sequence"/>
</dbReference>
<dbReference type="RefSeq" id="WP_108961881.1">
    <property type="nucleotide sequence ID" value="NZ_QEFB01000001.1"/>
</dbReference>
<gene>
    <name evidence="2" type="ORF">DF223_00910</name>
</gene>